<name>M3HFF4_LEPIR</name>
<keyword evidence="1" id="KW-1133">Transmembrane helix</keyword>
<evidence type="ECO:0000313" key="3">
    <source>
        <dbReference type="Proteomes" id="UP000011776"/>
    </source>
</evidence>
<gene>
    <name evidence="2" type="ORF">LEP1GSC151_4542</name>
</gene>
<comment type="caution">
    <text evidence="2">The sequence shown here is derived from an EMBL/GenBank/DDBJ whole genome shotgun (WGS) entry which is preliminary data.</text>
</comment>
<sequence length="67" mass="8022">MNDCIHPQIKSDISIIVRDSDIKQTVDIRCAKKSARYALYELKKLMVWTFFFTIGNWWFKKLINILI</sequence>
<evidence type="ECO:0000313" key="2">
    <source>
        <dbReference type="EMBL" id="EMG11380.1"/>
    </source>
</evidence>
<keyword evidence="1" id="KW-0812">Transmembrane</keyword>
<reference evidence="2 3" key="1">
    <citation type="submission" date="2013-02" db="EMBL/GenBank/DDBJ databases">
        <authorList>
            <person name="Harkins D.M."/>
            <person name="Durkin A.S."/>
            <person name="Brinkac L.M."/>
            <person name="Haft D.H."/>
            <person name="Selengut J.D."/>
            <person name="Sanka R."/>
            <person name="DePew J."/>
            <person name="Purushe J."/>
            <person name="Tulsiani S.M."/>
            <person name="Graham G.C."/>
            <person name="Burns M.-A."/>
            <person name="Dohnt M.F."/>
            <person name="Smythe L.D."/>
            <person name="McKay D.B."/>
            <person name="Craig S.B."/>
            <person name="Vinetz J.M."/>
            <person name="Sutton G.G."/>
            <person name="Nierman W.C."/>
            <person name="Fouts D.E."/>
        </authorList>
    </citation>
    <scope>NUCLEOTIDE SEQUENCE [LARGE SCALE GENOMIC DNA]</scope>
    <source>
        <strain evidence="2 3">LT2186</strain>
    </source>
</reference>
<protein>
    <submittedName>
        <fullName evidence="2">Uncharacterized protein</fullName>
    </submittedName>
</protein>
<proteinExistence type="predicted"/>
<keyword evidence="1" id="KW-0472">Membrane</keyword>
<accession>M3HFF4</accession>
<dbReference type="AlphaFoldDB" id="M3HFF4"/>
<dbReference type="EMBL" id="AFME02000171">
    <property type="protein sequence ID" value="EMG11380.1"/>
    <property type="molecule type" value="Genomic_DNA"/>
</dbReference>
<dbReference type="Proteomes" id="UP000011776">
    <property type="component" value="Unassembled WGS sequence"/>
</dbReference>
<dbReference type="BioCyc" id="LINT1001599:G11K9-3912-MONOMER"/>
<feature type="transmembrane region" description="Helical" evidence="1">
    <location>
        <begin position="42"/>
        <end position="59"/>
    </location>
</feature>
<organism evidence="2 3">
    <name type="scientific">Leptospira interrogans serovar Grippotyphosa str. LT2186</name>
    <dbReference type="NCBI Taxonomy" id="1001599"/>
    <lineage>
        <taxon>Bacteria</taxon>
        <taxon>Pseudomonadati</taxon>
        <taxon>Spirochaetota</taxon>
        <taxon>Spirochaetia</taxon>
        <taxon>Leptospirales</taxon>
        <taxon>Leptospiraceae</taxon>
        <taxon>Leptospira</taxon>
    </lineage>
</organism>
<evidence type="ECO:0000256" key="1">
    <source>
        <dbReference type="SAM" id="Phobius"/>
    </source>
</evidence>